<dbReference type="AlphaFoldDB" id="A0A0D0CBH4"/>
<dbReference type="GO" id="GO:0097505">
    <property type="term" value="C:Rad6-Rad18 complex"/>
    <property type="evidence" value="ECO:0007669"/>
    <property type="project" value="TreeGrafter"/>
</dbReference>
<dbReference type="InterPro" id="IPR013083">
    <property type="entry name" value="Znf_RING/FYVE/PHD"/>
</dbReference>
<keyword evidence="8" id="KW-1185">Reference proteome</keyword>
<dbReference type="InterPro" id="IPR017907">
    <property type="entry name" value="Znf_RING_CS"/>
</dbReference>
<feature type="region of interest" description="Disordered" evidence="5">
    <location>
        <begin position="55"/>
        <end position="92"/>
    </location>
</feature>
<sequence length="278" mass="30383">MSFLTAFRVVSHQSNQNSDIIEHRGSPATESLQEAASATELTLASPTTRSNVSEISNLDDRTGQDNISILSDENPVASSQTSRHYQPPRAHSSVIELSSDNENDGASVVGPSLGNKNISTKIQRACSRVIELSSDDEDIPTPKVLIGVKRRLNSTQNALAGAMKKLKKVPLFKLFLYDLSEVADSLNCGICTSMLKIPCVLTCGHTFCRECLQLWFSQGNPADLVTVRYTCPTCRSEVHKTPAENYQLEAVINVFNSVRGESSADTMSPVNPWKDFGF</sequence>
<dbReference type="SUPFAM" id="SSF57850">
    <property type="entry name" value="RING/U-box"/>
    <property type="match status" value="1"/>
</dbReference>
<evidence type="ECO:0000256" key="4">
    <source>
        <dbReference type="PROSITE-ProRule" id="PRU00175"/>
    </source>
</evidence>
<dbReference type="GO" id="GO:0006301">
    <property type="term" value="P:DNA damage tolerance"/>
    <property type="evidence" value="ECO:0007669"/>
    <property type="project" value="InterPro"/>
</dbReference>
<dbReference type="EMBL" id="KN834806">
    <property type="protein sequence ID" value="KIK55392.1"/>
    <property type="molecule type" value="Genomic_DNA"/>
</dbReference>
<dbReference type="Pfam" id="PF00097">
    <property type="entry name" value="zf-C3HC4"/>
    <property type="match status" value="1"/>
</dbReference>
<dbReference type="GO" id="GO:0008270">
    <property type="term" value="F:zinc ion binding"/>
    <property type="evidence" value="ECO:0007669"/>
    <property type="project" value="UniProtKB-KW"/>
</dbReference>
<keyword evidence="3" id="KW-0862">Zinc</keyword>
<protein>
    <recommendedName>
        <fullName evidence="6">RING-type domain-containing protein</fullName>
    </recommendedName>
</protein>
<reference evidence="7 8" key="1">
    <citation type="submission" date="2014-04" db="EMBL/GenBank/DDBJ databases">
        <title>Evolutionary Origins and Diversification of the Mycorrhizal Mutualists.</title>
        <authorList>
            <consortium name="DOE Joint Genome Institute"/>
            <consortium name="Mycorrhizal Genomics Consortium"/>
            <person name="Kohler A."/>
            <person name="Kuo A."/>
            <person name="Nagy L.G."/>
            <person name="Floudas D."/>
            <person name="Copeland A."/>
            <person name="Barry K.W."/>
            <person name="Cichocki N."/>
            <person name="Veneault-Fourrey C."/>
            <person name="LaButti K."/>
            <person name="Lindquist E.A."/>
            <person name="Lipzen A."/>
            <person name="Lundell T."/>
            <person name="Morin E."/>
            <person name="Murat C."/>
            <person name="Riley R."/>
            <person name="Ohm R."/>
            <person name="Sun H."/>
            <person name="Tunlid A."/>
            <person name="Henrissat B."/>
            <person name="Grigoriev I.V."/>
            <person name="Hibbett D.S."/>
            <person name="Martin F."/>
        </authorList>
    </citation>
    <scope>NUCLEOTIDE SEQUENCE [LARGE SCALE GENOMIC DNA]</scope>
    <source>
        <strain evidence="7 8">FD-317 M1</strain>
    </source>
</reference>
<dbReference type="GO" id="GO:0006513">
    <property type="term" value="P:protein monoubiquitination"/>
    <property type="evidence" value="ECO:0007669"/>
    <property type="project" value="InterPro"/>
</dbReference>
<dbReference type="GO" id="GO:0061630">
    <property type="term" value="F:ubiquitin protein ligase activity"/>
    <property type="evidence" value="ECO:0007669"/>
    <property type="project" value="InterPro"/>
</dbReference>
<dbReference type="PANTHER" id="PTHR14134:SF2">
    <property type="entry name" value="E3 UBIQUITIN-PROTEIN LIGASE RAD18"/>
    <property type="match status" value="1"/>
</dbReference>
<proteinExistence type="predicted"/>
<evidence type="ECO:0000259" key="6">
    <source>
        <dbReference type="PROSITE" id="PS50089"/>
    </source>
</evidence>
<organism evidence="7 8">
    <name type="scientific">Collybiopsis luxurians FD-317 M1</name>
    <dbReference type="NCBI Taxonomy" id="944289"/>
    <lineage>
        <taxon>Eukaryota</taxon>
        <taxon>Fungi</taxon>
        <taxon>Dikarya</taxon>
        <taxon>Basidiomycota</taxon>
        <taxon>Agaricomycotina</taxon>
        <taxon>Agaricomycetes</taxon>
        <taxon>Agaricomycetidae</taxon>
        <taxon>Agaricales</taxon>
        <taxon>Marasmiineae</taxon>
        <taxon>Omphalotaceae</taxon>
        <taxon>Collybiopsis</taxon>
        <taxon>Collybiopsis luxurians</taxon>
    </lineage>
</organism>
<feature type="domain" description="RING-type" evidence="6">
    <location>
        <begin position="188"/>
        <end position="235"/>
    </location>
</feature>
<dbReference type="InterPro" id="IPR018957">
    <property type="entry name" value="Znf_C3HC4_RING-type"/>
</dbReference>
<dbReference type="SMART" id="SM00184">
    <property type="entry name" value="RING"/>
    <property type="match status" value="1"/>
</dbReference>
<evidence type="ECO:0000256" key="1">
    <source>
        <dbReference type="ARBA" id="ARBA00022723"/>
    </source>
</evidence>
<dbReference type="InterPro" id="IPR001841">
    <property type="entry name" value="Znf_RING"/>
</dbReference>
<dbReference type="PROSITE" id="PS00518">
    <property type="entry name" value="ZF_RING_1"/>
    <property type="match status" value="1"/>
</dbReference>
<evidence type="ECO:0000313" key="7">
    <source>
        <dbReference type="EMBL" id="KIK55392.1"/>
    </source>
</evidence>
<feature type="compositionally biased region" description="Polar residues" evidence="5">
    <location>
        <begin position="64"/>
        <end position="84"/>
    </location>
</feature>
<dbReference type="Proteomes" id="UP000053593">
    <property type="component" value="Unassembled WGS sequence"/>
</dbReference>
<name>A0A0D0CBH4_9AGAR</name>
<gene>
    <name evidence="7" type="ORF">GYMLUDRAFT_62534</name>
</gene>
<dbReference type="InterPro" id="IPR039577">
    <property type="entry name" value="Rad18"/>
</dbReference>
<evidence type="ECO:0000256" key="2">
    <source>
        <dbReference type="ARBA" id="ARBA00022771"/>
    </source>
</evidence>
<keyword evidence="1" id="KW-0479">Metal-binding</keyword>
<dbReference type="HOGENOM" id="CLU_1001355_0_0_1"/>
<keyword evidence="2 4" id="KW-0863">Zinc-finger</keyword>
<evidence type="ECO:0000256" key="3">
    <source>
        <dbReference type="ARBA" id="ARBA00022833"/>
    </source>
</evidence>
<dbReference type="GO" id="GO:0003697">
    <property type="term" value="F:single-stranded DNA binding"/>
    <property type="evidence" value="ECO:0007669"/>
    <property type="project" value="InterPro"/>
</dbReference>
<accession>A0A0D0CBH4</accession>
<evidence type="ECO:0000256" key="5">
    <source>
        <dbReference type="SAM" id="MobiDB-lite"/>
    </source>
</evidence>
<dbReference type="GO" id="GO:0005634">
    <property type="term" value="C:nucleus"/>
    <property type="evidence" value="ECO:0007669"/>
    <property type="project" value="TreeGrafter"/>
</dbReference>
<dbReference type="PROSITE" id="PS50089">
    <property type="entry name" value="ZF_RING_2"/>
    <property type="match status" value="1"/>
</dbReference>
<dbReference type="PANTHER" id="PTHR14134">
    <property type="entry name" value="E3 UBIQUITIN-PROTEIN LIGASE RAD18"/>
    <property type="match status" value="1"/>
</dbReference>
<evidence type="ECO:0000313" key="8">
    <source>
        <dbReference type="Proteomes" id="UP000053593"/>
    </source>
</evidence>
<dbReference type="Gene3D" id="3.30.40.10">
    <property type="entry name" value="Zinc/RING finger domain, C3HC4 (zinc finger)"/>
    <property type="match status" value="1"/>
</dbReference>
<dbReference type="OrthoDB" id="2928001at2759"/>